<dbReference type="GeneID" id="122128837"/>
<organism evidence="1 2">
    <name type="scientific">Clupea harengus</name>
    <name type="common">Atlantic herring</name>
    <dbReference type="NCBI Taxonomy" id="7950"/>
    <lineage>
        <taxon>Eukaryota</taxon>
        <taxon>Metazoa</taxon>
        <taxon>Chordata</taxon>
        <taxon>Craniata</taxon>
        <taxon>Vertebrata</taxon>
        <taxon>Euteleostomi</taxon>
        <taxon>Actinopterygii</taxon>
        <taxon>Neopterygii</taxon>
        <taxon>Teleostei</taxon>
        <taxon>Clupei</taxon>
        <taxon>Clupeiformes</taxon>
        <taxon>Clupeoidei</taxon>
        <taxon>Clupeidae</taxon>
        <taxon>Clupea</taxon>
    </lineage>
</organism>
<protein>
    <submittedName>
        <fullName evidence="2 3">Uncharacterized protein LOC122128837</fullName>
    </submittedName>
</protein>
<accession>A0A8M1KAZ9</accession>
<keyword evidence="1" id="KW-1185">Reference proteome</keyword>
<sequence length="121" mass="13210">MTVTTTEAVKVDVSKSVLSPQKKTYYLAAFVSNAIKECSLQGVTEKSEENDLQTVPPVMEVTEKMPEPNCVNVTISNQTVVSDPDPDPKMNFMSLLVTGLRIVFAKAVAVNVMMTVKVLVM</sequence>
<evidence type="ECO:0000313" key="3">
    <source>
        <dbReference type="RefSeq" id="XP_042559651.1"/>
    </source>
</evidence>
<name>A0A8M1KAZ9_CLUHA</name>
<dbReference type="RefSeq" id="XP_042559650.1">
    <property type="nucleotide sequence ID" value="XM_042703716.1"/>
</dbReference>
<reference evidence="2 3" key="1">
    <citation type="submission" date="2025-04" db="UniProtKB">
        <authorList>
            <consortium name="RefSeq"/>
        </authorList>
    </citation>
    <scope>IDENTIFICATION</scope>
</reference>
<dbReference type="Proteomes" id="UP000515152">
    <property type="component" value="Chromosome 25"/>
</dbReference>
<evidence type="ECO:0000313" key="1">
    <source>
        <dbReference type="Proteomes" id="UP000515152"/>
    </source>
</evidence>
<dbReference type="OrthoDB" id="9945861at2759"/>
<dbReference type="KEGG" id="char:122128837"/>
<dbReference type="AlphaFoldDB" id="A0A8M1KAZ9"/>
<dbReference type="RefSeq" id="XP_042559651.1">
    <property type="nucleotide sequence ID" value="XM_042703717.1"/>
</dbReference>
<gene>
    <name evidence="2 3 4" type="primary">LOC122128837</name>
</gene>
<proteinExistence type="predicted"/>
<dbReference type="RefSeq" id="XP_042559652.1">
    <property type="nucleotide sequence ID" value="XM_042703718.1"/>
</dbReference>
<evidence type="ECO:0000313" key="2">
    <source>
        <dbReference type="RefSeq" id="XP_042559650.1"/>
    </source>
</evidence>
<evidence type="ECO:0000313" key="4">
    <source>
        <dbReference type="RefSeq" id="XP_042559652.1"/>
    </source>
</evidence>